<dbReference type="EMBL" id="CP004372">
    <property type="protein sequence ID" value="AHM04989.1"/>
    <property type="molecule type" value="Genomic_DNA"/>
</dbReference>
<proteinExistence type="inferred from homology"/>
<dbReference type="eggNOG" id="COG0601">
    <property type="taxonomic scope" value="Bacteria"/>
</dbReference>
<keyword evidence="6 7" id="KW-0472">Membrane</keyword>
<dbReference type="InterPro" id="IPR035906">
    <property type="entry name" value="MetI-like_sf"/>
</dbReference>
<evidence type="ECO:0000313" key="10">
    <source>
        <dbReference type="Proteomes" id="UP000019593"/>
    </source>
</evidence>
<dbReference type="RefSeq" id="WP_025312706.1">
    <property type="nucleotide sequence ID" value="NZ_CP004372.1"/>
</dbReference>
<reference evidence="9 10" key="1">
    <citation type="submission" date="2013-03" db="EMBL/GenBank/DDBJ databases">
        <authorList>
            <person name="Fiebig A."/>
            <person name="Goeker M."/>
            <person name="Klenk H.-P.P."/>
        </authorList>
    </citation>
    <scope>NUCLEOTIDE SEQUENCE [LARGE SCALE GENOMIC DNA]</scope>
    <source>
        <strain evidence="10">DSM 19469</strain>
    </source>
</reference>
<evidence type="ECO:0000313" key="9">
    <source>
        <dbReference type="EMBL" id="AHM04989.1"/>
    </source>
</evidence>
<feature type="transmembrane region" description="Helical" evidence="7">
    <location>
        <begin position="328"/>
        <end position="354"/>
    </location>
</feature>
<keyword evidence="3" id="KW-1003">Cell membrane</keyword>
<keyword evidence="2 7" id="KW-0813">Transport</keyword>
<dbReference type="PATRIC" id="fig|1294273.3.peg.2654"/>
<feature type="transmembrane region" description="Helical" evidence="7">
    <location>
        <begin position="135"/>
        <end position="156"/>
    </location>
</feature>
<dbReference type="CDD" id="cd06261">
    <property type="entry name" value="TM_PBP2"/>
    <property type="match status" value="1"/>
</dbReference>
<dbReference type="PROSITE" id="PS50928">
    <property type="entry name" value="ABC_TM1"/>
    <property type="match status" value="1"/>
</dbReference>
<evidence type="ECO:0000256" key="7">
    <source>
        <dbReference type="RuleBase" id="RU363032"/>
    </source>
</evidence>
<dbReference type="STRING" id="1294273.roselon_02690"/>
<sequence>MGLFILRRFGVMVLTAICLTFVVFFLTNLYPNLEKLAKTQGNARMTDAEVASWLDRNGYGGPLILRYGEWLGVVPGWTREGPEGEITGRCIDSDTPADIAPTFCGLLQGDLGYSTVSDDEVSNIIGGRLALTGKLMFWAFAVMVPAALIIGVLAGMREGSRMDRSLSTVSIASTATPEYVSGVIFIVLLASSTTGLSPWLSEMGWIEGRTLFLGSARSAMEGITFWNFTLPVMTIALYGMGYIARMTRASMAEVMTAQYIRTARLKGVSFRNIVLKHALRNALIAPFTVIMLQFPWLLTGVVIVETLFNYNGFGWTLVQAASNNDIELLLACSIVAVFVVLVTQLISDIGYVFLNPRIRIS</sequence>
<keyword evidence="5 7" id="KW-1133">Transmembrane helix</keyword>
<dbReference type="Pfam" id="PF00528">
    <property type="entry name" value="BPD_transp_1"/>
    <property type="match status" value="1"/>
</dbReference>
<gene>
    <name evidence="9" type="ORF">roselon_02690</name>
</gene>
<dbReference type="HOGENOM" id="CLU_036879_1_2_5"/>
<dbReference type="InterPro" id="IPR000515">
    <property type="entry name" value="MetI-like"/>
</dbReference>
<dbReference type="Proteomes" id="UP000019593">
    <property type="component" value="Chromosome"/>
</dbReference>
<accession>W8RUW5</accession>
<evidence type="ECO:0000256" key="5">
    <source>
        <dbReference type="ARBA" id="ARBA00022989"/>
    </source>
</evidence>
<dbReference type="SUPFAM" id="SSF161098">
    <property type="entry name" value="MetI-like"/>
    <property type="match status" value="1"/>
</dbReference>
<evidence type="ECO:0000256" key="6">
    <source>
        <dbReference type="ARBA" id="ARBA00023136"/>
    </source>
</evidence>
<feature type="transmembrane region" description="Helical" evidence="7">
    <location>
        <begin position="168"/>
        <end position="190"/>
    </location>
</feature>
<keyword evidence="10" id="KW-1185">Reference proteome</keyword>
<organism evidence="9 10">
    <name type="scientific">Roseicyclus elongatus DSM 19469</name>
    <dbReference type="NCBI Taxonomy" id="1294273"/>
    <lineage>
        <taxon>Bacteria</taxon>
        <taxon>Pseudomonadati</taxon>
        <taxon>Pseudomonadota</taxon>
        <taxon>Alphaproteobacteria</taxon>
        <taxon>Rhodobacterales</taxon>
        <taxon>Roseobacteraceae</taxon>
        <taxon>Roseicyclus</taxon>
    </lineage>
</organism>
<feature type="transmembrane region" description="Helical" evidence="7">
    <location>
        <begin position="9"/>
        <end position="30"/>
    </location>
</feature>
<dbReference type="KEGG" id="red:roselon_02690"/>
<evidence type="ECO:0000259" key="8">
    <source>
        <dbReference type="PROSITE" id="PS50928"/>
    </source>
</evidence>
<evidence type="ECO:0000256" key="4">
    <source>
        <dbReference type="ARBA" id="ARBA00022692"/>
    </source>
</evidence>
<protein>
    <submittedName>
        <fullName evidence="9">Oligopeptide/dipeptide ABC transporter, permease protein</fullName>
    </submittedName>
</protein>
<evidence type="ECO:0000256" key="3">
    <source>
        <dbReference type="ARBA" id="ARBA00022475"/>
    </source>
</evidence>
<feature type="transmembrane region" description="Helical" evidence="7">
    <location>
        <begin position="223"/>
        <end position="244"/>
    </location>
</feature>
<evidence type="ECO:0000256" key="2">
    <source>
        <dbReference type="ARBA" id="ARBA00022448"/>
    </source>
</evidence>
<evidence type="ECO:0000256" key="1">
    <source>
        <dbReference type="ARBA" id="ARBA00004651"/>
    </source>
</evidence>
<feature type="transmembrane region" description="Helical" evidence="7">
    <location>
        <begin position="283"/>
        <end position="308"/>
    </location>
</feature>
<dbReference type="PANTHER" id="PTHR43163:SF9">
    <property type="entry name" value="ABC TRANSPORTER PERMEASE PROTEIN"/>
    <property type="match status" value="1"/>
</dbReference>
<dbReference type="PANTHER" id="PTHR43163">
    <property type="entry name" value="DIPEPTIDE TRANSPORT SYSTEM PERMEASE PROTEIN DPPB-RELATED"/>
    <property type="match status" value="1"/>
</dbReference>
<dbReference type="Gene3D" id="1.10.3720.10">
    <property type="entry name" value="MetI-like"/>
    <property type="match status" value="1"/>
</dbReference>
<dbReference type="GO" id="GO:0005886">
    <property type="term" value="C:plasma membrane"/>
    <property type="evidence" value="ECO:0007669"/>
    <property type="project" value="UniProtKB-SubCell"/>
</dbReference>
<dbReference type="AlphaFoldDB" id="W8RUW5"/>
<keyword evidence="4 7" id="KW-0812">Transmembrane</keyword>
<dbReference type="OrthoDB" id="9807402at2"/>
<dbReference type="GO" id="GO:0055085">
    <property type="term" value="P:transmembrane transport"/>
    <property type="evidence" value="ECO:0007669"/>
    <property type="project" value="InterPro"/>
</dbReference>
<feature type="domain" description="ABC transmembrane type-1" evidence="8">
    <location>
        <begin position="129"/>
        <end position="347"/>
    </location>
</feature>
<name>W8RUW5_9RHOB</name>
<comment type="subcellular location">
    <subcellularLocation>
        <location evidence="1 7">Cell membrane</location>
        <topology evidence="1 7">Multi-pass membrane protein</topology>
    </subcellularLocation>
</comment>
<comment type="similarity">
    <text evidence="7">Belongs to the binding-protein-dependent transport system permease family.</text>
</comment>